<protein>
    <submittedName>
        <fullName evidence="1">Uncharacterized protein</fullName>
    </submittedName>
</protein>
<organism evidence="1 2">
    <name type="scientific">Plasmopara halstedii</name>
    <name type="common">Downy mildew of sunflower</name>
    <dbReference type="NCBI Taxonomy" id="4781"/>
    <lineage>
        <taxon>Eukaryota</taxon>
        <taxon>Sar</taxon>
        <taxon>Stramenopiles</taxon>
        <taxon>Oomycota</taxon>
        <taxon>Peronosporomycetes</taxon>
        <taxon>Peronosporales</taxon>
        <taxon>Peronosporaceae</taxon>
        <taxon>Plasmopara</taxon>
    </lineage>
</organism>
<evidence type="ECO:0000313" key="1">
    <source>
        <dbReference type="EMBL" id="CEG47436.1"/>
    </source>
</evidence>
<keyword evidence="2" id="KW-1185">Reference proteome</keyword>
<reference evidence="2" key="1">
    <citation type="submission" date="2014-09" db="EMBL/GenBank/DDBJ databases">
        <authorList>
            <person name="Sharma Rahul"/>
            <person name="Thines Marco"/>
        </authorList>
    </citation>
    <scope>NUCLEOTIDE SEQUENCE [LARGE SCALE GENOMIC DNA]</scope>
</reference>
<proteinExistence type="predicted"/>
<dbReference type="GeneID" id="36399366"/>
<dbReference type="EMBL" id="CCYD01002577">
    <property type="protein sequence ID" value="CEG47436.1"/>
    <property type="molecule type" value="Genomic_DNA"/>
</dbReference>
<dbReference type="Proteomes" id="UP000054928">
    <property type="component" value="Unassembled WGS sequence"/>
</dbReference>
<sequence>MCSWVCNAWAQTDGDAVVNSIIGAGFADNYQDWFVARHDVYGTLFRESYKTDDDSSVDADVFNLDALDNAHDEIEVVIDE</sequence>
<dbReference type="OMA" id="HREWENE"/>
<accession>A0A0P1B1K3</accession>
<dbReference type="OrthoDB" id="128606at2759"/>
<dbReference type="AlphaFoldDB" id="A0A0P1B1K3"/>
<evidence type="ECO:0000313" key="2">
    <source>
        <dbReference type="Proteomes" id="UP000054928"/>
    </source>
</evidence>
<dbReference type="RefSeq" id="XP_024583805.1">
    <property type="nucleotide sequence ID" value="XM_024718403.1"/>
</dbReference>
<name>A0A0P1B1K3_PLAHL</name>